<reference evidence="2" key="1">
    <citation type="submission" date="2020-01" db="EMBL/GenBank/DDBJ databases">
        <authorList>
            <consortium name="DOE Joint Genome Institute"/>
            <person name="Haridas S."/>
            <person name="Albert R."/>
            <person name="Binder M."/>
            <person name="Bloem J."/>
            <person name="Labutti K."/>
            <person name="Salamov A."/>
            <person name="Andreopoulos B."/>
            <person name="Baker S.E."/>
            <person name="Barry K."/>
            <person name="Bills G."/>
            <person name="Bluhm B.H."/>
            <person name="Cannon C."/>
            <person name="Castanera R."/>
            <person name="Culley D.E."/>
            <person name="Daum C."/>
            <person name="Ezra D."/>
            <person name="Gonzalez J.B."/>
            <person name="Henrissat B."/>
            <person name="Kuo A."/>
            <person name="Liang C."/>
            <person name="Lipzen A."/>
            <person name="Lutzoni F."/>
            <person name="Magnuson J."/>
            <person name="Mondo S."/>
            <person name="Nolan M."/>
            <person name="Ohm R."/>
            <person name="Pangilinan J."/>
            <person name="Park H.-J."/>
            <person name="Ramirez L."/>
            <person name="Alfaro M."/>
            <person name="Sun H."/>
            <person name="Tritt A."/>
            <person name="Yoshinaga Y."/>
            <person name="Zwiers L.-H."/>
            <person name="Turgeon B.G."/>
            <person name="Goodwin S.B."/>
            <person name="Spatafora J.W."/>
            <person name="Crous P.W."/>
            <person name="Grigoriev I.V."/>
        </authorList>
    </citation>
    <scope>NUCLEOTIDE SEQUENCE</scope>
    <source>
        <strain evidence="2">P77</strain>
    </source>
</reference>
<name>A0A6A5KLF7_9PLEO</name>
<dbReference type="OrthoDB" id="3685657at2759"/>
<dbReference type="EMBL" id="ML975246">
    <property type="protein sequence ID" value="KAF1839285.1"/>
    <property type="molecule type" value="Genomic_DNA"/>
</dbReference>
<feature type="region of interest" description="Disordered" evidence="1">
    <location>
        <begin position="1"/>
        <end position="104"/>
    </location>
</feature>
<keyword evidence="3" id="KW-1185">Reference proteome</keyword>
<sequence length="158" mass="17481">MPSPTQDTKAIHTAPHPHLEETPIDTKTRSGRASPEKKSTTSSQERPRDWHQVSPSLGPEIVVEIESYEASSVEQALPPPYNHNRDSTTRTEEGTDASSNMNCEKLGTNNTWSVPHAVEYQKHAWYGALLGMGSKKVKDDWGFSSASVSRSHSPNNRT</sequence>
<protein>
    <submittedName>
        <fullName evidence="2">Uncharacterized protein</fullName>
    </submittedName>
</protein>
<gene>
    <name evidence="2" type="ORF">BDW02DRAFT_234097</name>
</gene>
<evidence type="ECO:0000313" key="2">
    <source>
        <dbReference type="EMBL" id="KAF1839285.1"/>
    </source>
</evidence>
<accession>A0A6A5KLF7</accession>
<evidence type="ECO:0000313" key="3">
    <source>
        <dbReference type="Proteomes" id="UP000800040"/>
    </source>
</evidence>
<feature type="compositionally biased region" description="Basic and acidic residues" evidence="1">
    <location>
        <begin position="83"/>
        <end position="93"/>
    </location>
</feature>
<organism evidence="2 3">
    <name type="scientific">Decorospora gaudefroyi</name>
    <dbReference type="NCBI Taxonomy" id="184978"/>
    <lineage>
        <taxon>Eukaryota</taxon>
        <taxon>Fungi</taxon>
        <taxon>Dikarya</taxon>
        <taxon>Ascomycota</taxon>
        <taxon>Pezizomycotina</taxon>
        <taxon>Dothideomycetes</taxon>
        <taxon>Pleosporomycetidae</taxon>
        <taxon>Pleosporales</taxon>
        <taxon>Pleosporineae</taxon>
        <taxon>Pleosporaceae</taxon>
        <taxon>Decorospora</taxon>
    </lineage>
</organism>
<proteinExistence type="predicted"/>
<dbReference type="Proteomes" id="UP000800040">
    <property type="component" value="Unassembled WGS sequence"/>
</dbReference>
<dbReference type="AlphaFoldDB" id="A0A6A5KLF7"/>
<evidence type="ECO:0000256" key="1">
    <source>
        <dbReference type="SAM" id="MobiDB-lite"/>
    </source>
</evidence>
<feature type="compositionally biased region" description="Basic and acidic residues" evidence="1">
    <location>
        <begin position="17"/>
        <end position="51"/>
    </location>
</feature>